<gene>
    <name evidence="1" type="ORF">A4A59_028570</name>
</gene>
<name>A0ACD5FDR6_RHILE</name>
<evidence type="ECO:0000313" key="1">
    <source>
        <dbReference type="EMBL" id="XKQ43523.1"/>
    </source>
</evidence>
<keyword evidence="1" id="KW-0614">Plasmid</keyword>
<protein>
    <submittedName>
        <fullName evidence="1">Uncharacterized protein</fullName>
    </submittedName>
</protein>
<proteinExistence type="predicted"/>
<geneLocation type="plasmid" evidence="1 2">
    <name>unnamed1</name>
</geneLocation>
<reference evidence="1" key="1">
    <citation type="submission" date="2024-10" db="EMBL/GenBank/DDBJ databases">
        <title>Strain of Rhizobium-related bacteria isolated fromm roots of Vavilovia formosa.</title>
        <authorList>
            <person name="Kimeklis A."/>
            <person name="Afonin A."/>
        </authorList>
    </citation>
    <scope>NUCLEOTIDE SEQUENCE</scope>
    <source>
        <strain evidence="1">Vaf12</strain>
    </source>
</reference>
<dbReference type="Proteomes" id="UP000076193">
    <property type="component" value="Plasmid unnamed1"/>
</dbReference>
<dbReference type="EMBL" id="CP171845">
    <property type="protein sequence ID" value="XKQ43523.1"/>
    <property type="molecule type" value="Genomic_DNA"/>
</dbReference>
<organism evidence="1 2">
    <name type="scientific">Rhizobium leguminosarum</name>
    <dbReference type="NCBI Taxonomy" id="384"/>
    <lineage>
        <taxon>Bacteria</taxon>
        <taxon>Pseudomonadati</taxon>
        <taxon>Pseudomonadota</taxon>
        <taxon>Alphaproteobacteria</taxon>
        <taxon>Hyphomicrobiales</taxon>
        <taxon>Rhizobiaceae</taxon>
        <taxon>Rhizobium/Agrobacterium group</taxon>
        <taxon>Rhizobium</taxon>
    </lineage>
</organism>
<accession>A0ACD5FDR6</accession>
<sequence>MNVISMPVLAATEADVPTLAITGHHVAETIPLSRLVPSKANVRA</sequence>
<evidence type="ECO:0000313" key="2">
    <source>
        <dbReference type="Proteomes" id="UP000076193"/>
    </source>
</evidence>